<proteinExistence type="predicted"/>
<dbReference type="KEGG" id="fls:GLV81_01270"/>
<organism evidence="2 3">
    <name type="scientific">Phnomibacter ginsenosidimutans</name>
    <dbReference type="NCBI Taxonomy" id="2676868"/>
    <lineage>
        <taxon>Bacteria</taxon>
        <taxon>Pseudomonadati</taxon>
        <taxon>Bacteroidota</taxon>
        <taxon>Chitinophagia</taxon>
        <taxon>Chitinophagales</taxon>
        <taxon>Chitinophagaceae</taxon>
        <taxon>Phnomibacter</taxon>
    </lineage>
</organism>
<dbReference type="EMBL" id="CP046566">
    <property type="protein sequence ID" value="QGW26909.1"/>
    <property type="molecule type" value="Genomic_DNA"/>
</dbReference>
<name>A0A6I6GPA0_9BACT</name>
<evidence type="ECO:0000256" key="1">
    <source>
        <dbReference type="SAM" id="SignalP"/>
    </source>
</evidence>
<sequence length="83" mass="8919">MTRTTTKQLLLTAAIALASFTTQAQTRDRKEDVRDKKKTFVTARKTAATAAKTSGIKPKTVATNAKMFGMPNTTVAAAINSKM</sequence>
<evidence type="ECO:0000313" key="3">
    <source>
        <dbReference type="Proteomes" id="UP000426027"/>
    </source>
</evidence>
<dbReference type="AlphaFoldDB" id="A0A6I6GPA0"/>
<gene>
    <name evidence="2" type="ORF">GLV81_01270</name>
</gene>
<evidence type="ECO:0000313" key="2">
    <source>
        <dbReference type="EMBL" id="QGW26909.1"/>
    </source>
</evidence>
<feature type="signal peptide" evidence="1">
    <location>
        <begin position="1"/>
        <end position="24"/>
    </location>
</feature>
<protein>
    <submittedName>
        <fullName evidence="2">Uncharacterized protein</fullName>
    </submittedName>
</protein>
<accession>A0A6I6GPA0</accession>
<keyword evidence="1" id="KW-0732">Signal</keyword>
<keyword evidence="3" id="KW-1185">Reference proteome</keyword>
<dbReference type="Proteomes" id="UP000426027">
    <property type="component" value="Chromosome"/>
</dbReference>
<dbReference type="RefSeq" id="WP_157476126.1">
    <property type="nucleotide sequence ID" value="NZ_CP046566.1"/>
</dbReference>
<feature type="chain" id="PRO_5026184420" evidence="1">
    <location>
        <begin position="25"/>
        <end position="83"/>
    </location>
</feature>
<reference evidence="2 3" key="1">
    <citation type="submission" date="2019-11" db="EMBL/GenBank/DDBJ databases">
        <authorList>
            <person name="Im W.T."/>
        </authorList>
    </citation>
    <scope>NUCLEOTIDE SEQUENCE [LARGE SCALE GENOMIC DNA]</scope>
    <source>
        <strain evidence="2 3">SB-02</strain>
    </source>
</reference>